<gene>
    <name evidence="1" type="ORF">CY34DRAFT_803125</name>
</gene>
<accession>A0A0D0BCM8</accession>
<dbReference type="InParanoid" id="A0A0D0BCM8"/>
<organism evidence="1 2">
    <name type="scientific">Suillus luteus UH-Slu-Lm8-n1</name>
    <dbReference type="NCBI Taxonomy" id="930992"/>
    <lineage>
        <taxon>Eukaryota</taxon>
        <taxon>Fungi</taxon>
        <taxon>Dikarya</taxon>
        <taxon>Basidiomycota</taxon>
        <taxon>Agaricomycotina</taxon>
        <taxon>Agaricomycetes</taxon>
        <taxon>Agaricomycetidae</taxon>
        <taxon>Boletales</taxon>
        <taxon>Suillineae</taxon>
        <taxon>Suillaceae</taxon>
        <taxon>Suillus</taxon>
    </lineage>
</organism>
<evidence type="ECO:0000313" key="1">
    <source>
        <dbReference type="EMBL" id="KIK44002.1"/>
    </source>
</evidence>
<keyword evidence="2" id="KW-1185">Reference proteome</keyword>
<dbReference type="EMBL" id="KN835199">
    <property type="protein sequence ID" value="KIK44002.1"/>
    <property type="molecule type" value="Genomic_DNA"/>
</dbReference>
<dbReference type="Proteomes" id="UP000054485">
    <property type="component" value="Unassembled WGS sequence"/>
</dbReference>
<sequence>MSCNTQLHRPCQIPPHMTARCAKRNAWKARSEEGKHVGVPEVLAPWQTHWRRLSNVDAAMMNSDRLVNDGTTVRIEFLPAYIPRHETRKAILGFHRAFLKPSKRHRRTHQDK</sequence>
<reference evidence="1 2" key="1">
    <citation type="submission" date="2014-04" db="EMBL/GenBank/DDBJ databases">
        <authorList>
            <consortium name="DOE Joint Genome Institute"/>
            <person name="Kuo A."/>
            <person name="Ruytinx J."/>
            <person name="Rineau F."/>
            <person name="Colpaert J."/>
            <person name="Kohler A."/>
            <person name="Nagy L.G."/>
            <person name="Floudas D."/>
            <person name="Copeland A."/>
            <person name="Barry K.W."/>
            <person name="Cichocki N."/>
            <person name="Veneault-Fourrey C."/>
            <person name="LaButti K."/>
            <person name="Lindquist E.A."/>
            <person name="Lipzen A."/>
            <person name="Lundell T."/>
            <person name="Morin E."/>
            <person name="Murat C."/>
            <person name="Sun H."/>
            <person name="Tunlid A."/>
            <person name="Henrissat B."/>
            <person name="Grigoriev I.V."/>
            <person name="Hibbett D.S."/>
            <person name="Martin F."/>
            <person name="Nordberg H.P."/>
            <person name="Cantor M.N."/>
            <person name="Hua S.X."/>
        </authorList>
    </citation>
    <scope>NUCLEOTIDE SEQUENCE [LARGE SCALE GENOMIC DNA]</scope>
    <source>
        <strain evidence="1 2">UH-Slu-Lm8-n1</strain>
    </source>
</reference>
<reference evidence="2" key="2">
    <citation type="submission" date="2015-01" db="EMBL/GenBank/DDBJ databases">
        <title>Evolutionary Origins and Diversification of the Mycorrhizal Mutualists.</title>
        <authorList>
            <consortium name="DOE Joint Genome Institute"/>
            <consortium name="Mycorrhizal Genomics Consortium"/>
            <person name="Kohler A."/>
            <person name="Kuo A."/>
            <person name="Nagy L.G."/>
            <person name="Floudas D."/>
            <person name="Copeland A."/>
            <person name="Barry K.W."/>
            <person name="Cichocki N."/>
            <person name="Veneault-Fourrey C."/>
            <person name="LaButti K."/>
            <person name="Lindquist E.A."/>
            <person name="Lipzen A."/>
            <person name="Lundell T."/>
            <person name="Morin E."/>
            <person name="Murat C."/>
            <person name="Riley R."/>
            <person name="Ohm R."/>
            <person name="Sun H."/>
            <person name="Tunlid A."/>
            <person name="Henrissat B."/>
            <person name="Grigoriev I.V."/>
            <person name="Hibbett D.S."/>
            <person name="Martin F."/>
        </authorList>
    </citation>
    <scope>NUCLEOTIDE SEQUENCE [LARGE SCALE GENOMIC DNA]</scope>
    <source>
        <strain evidence="2">UH-Slu-Lm8-n1</strain>
    </source>
</reference>
<dbReference type="HOGENOM" id="CLU_2147535_0_0_1"/>
<name>A0A0D0BCM8_9AGAM</name>
<dbReference type="AlphaFoldDB" id="A0A0D0BCM8"/>
<evidence type="ECO:0000313" key="2">
    <source>
        <dbReference type="Proteomes" id="UP000054485"/>
    </source>
</evidence>
<proteinExistence type="predicted"/>
<protein>
    <submittedName>
        <fullName evidence="1">Unplaced genomic scaffold CY34scaffold_68, whole genome shotgun sequence</fullName>
    </submittedName>
</protein>